<dbReference type="RefSeq" id="WP_107955466.1">
    <property type="nucleotide sequence ID" value="NZ_QAYE01000009.1"/>
</dbReference>
<dbReference type="Pfam" id="PF06891">
    <property type="entry name" value="P2_Phage_GpR"/>
    <property type="match status" value="1"/>
</dbReference>
<dbReference type="Proteomes" id="UP000244013">
    <property type="component" value="Unassembled WGS sequence"/>
</dbReference>
<dbReference type="GeneID" id="91007301"/>
<dbReference type="InterPro" id="IPR009678">
    <property type="entry name" value="Phage_tail_completion_R"/>
</dbReference>
<dbReference type="AlphaFoldDB" id="A0A2T5TZK3"/>
<dbReference type="EMBL" id="QAYE01000009">
    <property type="protein sequence ID" value="PTW44689.1"/>
    <property type="molecule type" value="Genomic_DNA"/>
</dbReference>
<accession>A0A2T5TZK3</accession>
<protein>
    <submittedName>
        <fullName evidence="1">Tail completion protein R (GpR)</fullName>
    </submittedName>
</protein>
<proteinExistence type="predicted"/>
<sequence>MKKLDSLRAHLLASVPEIGNSPEKMEIFVDKGGVAVRAGSLSFEYSYTASVWVQDYSGSVDNLLVPILAWIAANQPDLFEKGQRKPFTFESELLDAETCDITISIDLTELVRVEQQPNGLKVTHLPEPIINDAFAGVPTGTNLWAGLIEDGAGMVEIVTR</sequence>
<organism evidence="1 2">
    <name type="scientific">Sphingomonas faeni</name>
    <dbReference type="NCBI Taxonomy" id="185950"/>
    <lineage>
        <taxon>Bacteria</taxon>
        <taxon>Pseudomonadati</taxon>
        <taxon>Pseudomonadota</taxon>
        <taxon>Alphaproteobacteria</taxon>
        <taxon>Sphingomonadales</taxon>
        <taxon>Sphingomonadaceae</taxon>
        <taxon>Sphingomonas</taxon>
    </lineage>
</organism>
<reference evidence="1 2" key="1">
    <citation type="submission" date="2018-04" db="EMBL/GenBank/DDBJ databases">
        <title>Genomic Encyclopedia of Type Strains, Phase III (KMG-III): the genomes of soil and plant-associated and newly described type strains.</title>
        <authorList>
            <person name="Whitman W."/>
        </authorList>
    </citation>
    <scope>NUCLEOTIDE SEQUENCE [LARGE SCALE GENOMIC DNA]</scope>
    <source>
        <strain evidence="1 2">MA-olki</strain>
    </source>
</reference>
<evidence type="ECO:0000313" key="1">
    <source>
        <dbReference type="EMBL" id="PTW44689.1"/>
    </source>
</evidence>
<dbReference type="OrthoDB" id="8564199at2"/>
<comment type="caution">
    <text evidence="1">The sequence shown here is derived from an EMBL/GenBank/DDBJ whole genome shotgun (WGS) entry which is preliminary data.</text>
</comment>
<evidence type="ECO:0000313" key="2">
    <source>
        <dbReference type="Proteomes" id="UP000244013"/>
    </source>
</evidence>
<gene>
    <name evidence="1" type="ORF">C8J25_109119</name>
</gene>
<name>A0A2T5TZK3_9SPHN</name>